<dbReference type="EMBL" id="PRLP01000055">
    <property type="protein sequence ID" value="PPC76213.1"/>
    <property type="molecule type" value="Genomic_DNA"/>
</dbReference>
<proteinExistence type="inferred from homology"/>
<feature type="transmembrane region" description="Helical" evidence="2">
    <location>
        <begin position="6"/>
        <end position="27"/>
    </location>
</feature>
<gene>
    <name evidence="3" type="ORF">C4K68_16380</name>
</gene>
<accession>A0A2S5KNG7</accession>
<dbReference type="OrthoDB" id="47652at2"/>
<dbReference type="Pfam" id="PF02325">
    <property type="entry name" value="CCB3_YggT"/>
    <property type="match status" value="2"/>
</dbReference>
<evidence type="ECO:0000256" key="1">
    <source>
        <dbReference type="ARBA" id="ARBA00010894"/>
    </source>
</evidence>
<sequence>MGNDPIYLIVNIIGGTYLSIVLLRFLLQMARADYYNPISQAIVKATQPLLAPMRRAVPSIRGLDTSSLLLALAVEVVMVLIIDFRAYGGSLPATYVVLCSLAGVVYSLLRIYFWAILISVILSWVAPNADHPGARLVMQITEPVYRLSRKVIPPLGGLDLSPILIFLVIQLAQGQVQRFVIV</sequence>
<feature type="transmembrane region" description="Helical" evidence="2">
    <location>
        <begin position="93"/>
        <end position="126"/>
    </location>
</feature>
<reference evidence="3 4" key="1">
    <citation type="submission" date="2018-02" db="EMBL/GenBank/DDBJ databases">
        <title>novel marine gammaproteobacteria from coastal saline agro ecosystem.</title>
        <authorList>
            <person name="Krishnan R."/>
            <person name="Ramesh Kumar N."/>
        </authorList>
    </citation>
    <scope>NUCLEOTIDE SEQUENCE [LARGE SCALE GENOMIC DNA]</scope>
    <source>
        <strain evidence="3 4">228</strain>
    </source>
</reference>
<protein>
    <submittedName>
        <fullName evidence="3">YggT family protein</fullName>
    </submittedName>
</protein>
<organism evidence="3 4">
    <name type="scientific">Proteobacteria bacterium 228</name>
    <dbReference type="NCBI Taxonomy" id="2083153"/>
    <lineage>
        <taxon>Bacteria</taxon>
        <taxon>Pseudomonadati</taxon>
        <taxon>Pseudomonadota</taxon>
    </lineage>
</organism>
<comment type="similarity">
    <text evidence="1">Belongs to the YggT family.</text>
</comment>
<dbReference type="AlphaFoldDB" id="A0A2S5KNG7"/>
<keyword evidence="2" id="KW-1133">Transmembrane helix</keyword>
<evidence type="ECO:0000313" key="4">
    <source>
        <dbReference type="Proteomes" id="UP000238196"/>
    </source>
</evidence>
<keyword evidence="2" id="KW-0812">Transmembrane</keyword>
<dbReference type="PANTHER" id="PTHR33219">
    <property type="entry name" value="YLMG HOMOLOG PROTEIN 2, CHLOROPLASTIC"/>
    <property type="match status" value="1"/>
</dbReference>
<dbReference type="Proteomes" id="UP000238196">
    <property type="component" value="Unassembled WGS sequence"/>
</dbReference>
<comment type="caution">
    <text evidence="3">The sequence shown here is derived from an EMBL/GenBank/DDBJ whole genome shotgun (WGS) entry which is preliminary data.</text>
</comment>
<evidence type="ECO:0000256" key="2">
    <source>
        <dbReference type="SAM" id="Phobius"/>
    </source>
</evidence>
<evidence type="ECO:0000313" key="3">
    <source>
        <dbReference type="EMBL" id="PPC76213.1"/>
    </source>
</evidence>
<dbReference type="InterPro" id="IPR003425">
    <property type="entry name" value="CCB3/YggT"/>
</dbReference>
<keyword evidence="2" id="KW-0472">Membrane</keyword>
<name>A0A2S5KNG7_9PROT</name>
<dbReference type="GO" id="GO:0016020">
    <property type="term" value="C:membrane"/>
    <property type="evidence" value="ECO:0007669"/>
    <property type="project" value="InterPro"/>
</dbReference>
<feature type="transmembrane region" description="Helical" evidence="2">
    <location>
        <begin position="68"/>
        <end position="87"/>
    </location>
</feature>
<dbReference type="PANTHER" id="PTHR33219:SF14">
    <property type="entry name" value="PROTEIN COFACTOR ASSEMBLY OF COMPLEX C SUBUNIT B CCB3, CHLOROPLASTIC-RELATED"/>
    <property type="match status" value="1"/>
</dbReference>